<proteinExistence type="predicted"/>
<feature type="compositionally biased region" description="Polar residues" evidence="3">
    <location>
        <begin position="20"/>
        <end position="35"/>
    </location>
</feature>
<evidence type="ECO:0000256" key="4">
    <source>
        <dbReference type="SAM" id="Phobius"/>
    </source>
</evidence>
<dbReference type="GO" id="GO:0085029">
    <property type="term" value="P:extracellular matrix assembly"/>
    <property type="evidence" value="ECO:0007669"/>
    <property type="project" value="TreeGrafter"/>
</dbReference>
<dbReference type="Gene3D" id="3.90.550.10">
    <property type="entry name" value="Spore Coat Polysaccharide Biosynthesis Protein SpsA, Chain A"/>
    <property type="match status" value="1"/>
</dbReference>
<protein>
    <submittedName>
        <fullName evidence="6">Hyaluronan synthase 3-like</fullName>
    </submittedName>
</protein>
<dbReference type="GO" id="GO:0005886">
    <property type="term" value="C:plasma membrane"/>
    <property type="evidence" value="ECO:0007669"/>
    <property type="project" value="TreeGrafter"/>
</dbReference>
<organism evidence="5 6">
    <name type="scientific">Petromyzon marinus</name>
    <name type="common">Sea lamprey</name>
    <dbReference type="NCBI Taxonomy" id="7757"/>
    <lineage>
        <taxon>Eukaryota</taxon>
        <taxon>Metazoa</taxon>
        <taxon>Chordata</taxon>
        <taxon>Craniata</taxon>
        <taxon>Vertebrata</taxon>
        <taxon>Cyclostomata</taxon>
        <taxon>Hyperoartia</taxon>
        <taxon>Petromyzontiformes</taxon>
        <taxon>Petromyzontidae</taxon>
        <taxon>Petromyzon</taxon>
    </lineage>
</organism>
<feature type="transmembrane region" description="Helical" evidence="4">
    <location>
        <begin position="422"/>
        <end position="441"/>
    </location>
</feature>
<accession>A0AAJ7TGH4</accession>
<feature type="transmembrane region" description="Helical" evidence="4">
    <location>
        <begin position="447"/>
        <end position="469"/>
    </location>
</feature>
<feature type="transmembrane region" description="Helical" evidence="4">
    <location>
        <begin position="558"/>
        <end position="579"/>
    </location>
</feature>
<dbReference type="RefSeq" id="XP_032816213.1">
    <property type="nucleotide sequence ID" value="XM_032960322.1"/>
</dbReference>
<dbReference type="GO" id="GO:0050501">
    <property type="term" value="F:hyaluronan synthase activity"/>
    <property type="evidence" value="ECO:0007669"/>
    <property type="project" value="TreeGrafter"/>
</dbReference>
<evidence type="ECO:0000256" key="2">
    <source>
        <dbReference type="ARBA" id="ARBA00023136"/>
    </source>
</evidence>
<dbReference type="PANTHER" id="PTHR22913">
    <property type="entry name" value="HYALURONAN SYNTHASE"/>
    <property type="match status" value="1"/>
</dbReference>
<name>A0AAJ7TGH4_PETMA</name>
<feature type="transmembrane region" description="Helical" evidence="4">
    <location>
        <begin position="94"/>
        <end position="114"/>
    </location>
</feature>
<feature type="transmembrane region" description="Helical" evidence="4">
    <location>
        <begin position="57"/>
        <end position="82"/>
    </location>
</feature>
<gene>
    <name evidence="6" type="primary">LOC116945789</name>
</gene>
<keyword evidence="4" id="KW-1133">Transmembrane helix</keyword>
<dbReference type="AlphaFoldDB" id="A0AAJ7TGH4"/>
<dbReference type="Proteomes" id="UP001318040">
    <property type="component" value="Chromosome 25"/>
</dbReference>
<feature type="region of interest" description="Disordered" evidence="3">
    <location>
        <begin position="1"/>
        <end position="42"/>
    </location>
</feature>
<evidence type="ECO:0000256" key="3">
    <source>
        <dbReference type="SAM" id="MobiDB-lite"/>
    </source>
</evidence>
<sequence length="596" mass="65575">MPTRAAKKSGAQGGEELEVGSQNPTEQSGASSTIATEEAGDGGIRTEEMRCRCSWQLARAAVSALFAASLLASITAAYAAGFRLASSERCHLSFGLYGAALMLHLVAQSVCATLGHREMRHLARVPPAQRGSVALCIAAFQEDPCYLRECLLSARRIAYPDLRVLMVVDGSADEDQYMGDIFGEVMGGPADSRCRWEGNFHSGAQDSDGESRVRDAVRAHRYACVMQRWGGKREAMYTAFRVLAESVDYIQVCDSDTVLDSACTHELVRVLEADPCVGGVGGDVQILNRYASLLAFLSSVRYWVAFNVERACQSYFGCVQCISGPLGLYRSSLVREILEAWYGQRFLGSPCSFGDDRHLTNRVLGLGFSTKYTARARCLTETPAGYLRWLNQQTRWSKSYFREWLYSATCFHKHHLWMTYEAVVTGFFPFFLAATVVQLFYRGSAWAILTFLLIVQVVALLKAGVACALRGRVVMIFMSLYSLLYMSSLLPVKICALATVSSAGWGTSGRRTMVTNLAGLVPVLVWAAVLAGGVVRTVNKEMASPPAPSERSLVWAGAALYASFWAVLMALYLGLVARWCCRGRWRQHLYEVQPDV</sequence>
<keyword evidence="4" id="KW-0812">Transmembrane</keyword>
<comment type="subcellular location">
    <subcellularLocation>
        <location evidence="1">Membrane</location>
    </subcellularLocation>
</comment>
<reference evidence="6" key="1">
    <citation type="submission" date="2025-08" db="UniProtKB">
        <authorList>
            <consortium name="RefSeq"/>
        </authorList>
    </citation>
    <scope>IDENTIFICATION</scope>
    <source>
        <tissue evidence="6">Sperm</tissue>
    </source>
</reference>
<keyword evidence="2 4" id="KW-0472">Membrane</keyword>
<dbReference type="KEGG" id="pmrn:116945789"/>
<dbReference type="Pfam" id="PF13641">
    <property type="entry name" value="Glyco_tranf_2_3"/>
    <property type="match status" value="1"/>
</dbReference>
<dbReference type="PANTHER" id="PTHR22913:SF6">
    <property type="entry name" value="HYALURONAN SYNTHASE 3"/>
    <property type="match status" value="1"/>
</dbReference>
<keyword evidence="5" id="KW-1185">Reference proteome</keyword>
<feature type="transmembrane region" description="Helical" evidence="4">
    <location>
        <begin position="517"/>
        <end position="538"/>
    </location>
</feature>
<dbReference type="InterPro" id="IPR029044">
    <property type="entry name" value="Nucleotide-diphossugar_trans"/>
</dbReference>
<evidence type="ECO:0000313" key="6">
    <source>
        <dbReference type="RefSeq" id="XP_032816213.1"/>
    </source>
</evidence>
<evidence type="ECO:0000256" key="1">
    <source>
        <dbReference type="ARBA" id="ARBA00004370"/>
    </source>
</evidence>
<evidence type="ECO:0000313" key="5">
    <source>
        <dbReference type="Proteomes" id="UP001318040"/>
    </source>
</evidence>
<dbReference type="SUPFAM" id="SSF53448">
    <property type="entry name" value="Nucleotide-diphospho-sugar transferases"/>
    <property type="match status" value="1"/>
</dbReference>
<dbReference type="GO" id="GO:0030213">
    <property type="term" value="P:hyaluronan biosynthetic process"/>
    <property type="evidence" value="ECO:0007669"/>
    <property type="project" value="TreeGrafter"/>
</dbReference>